<dbReference type="RefSeq" id="WP_165119902.1">
    <property type="nucleotide sequence ID" value="NZ_JAAKZG010000009.1"/>
</dbReference>
<dbReference type="AlphaFoldDB" id="A0A7C9VG21"/>
<evidence type="ECO:0000313" key="1">
    <source>
        <dbReference type="EMBL" id="NGN43488.1"/>
    </source>
</evidence>
<dbReference type="Pfam" id="PF05930">
    <property type="entry name" value="Phage_AlpA"/>
    <property type="match status" value="1"/>
</dbReference>
<comment type="caution">
    <text evidence="1">The sequence shown here is derived from an EMBL/GenBank/DDBJ whole genome shotgun (WGS) entry which is preliminary data.</text>
</comment>
<dbReference type="EMBL" id="JAAKZG010000009">
    <property type="protein sequence ID" value="NGN43488.1"/>
    <property type="molecule type" value="Genomic_DNA"/>
</dbReference>
<sequence>MHANDNVVLVSLNDAARMTSLSRTFINRLRAIGKFPLAVPLGERRVAFVKAEVMEFINARIAARAA</sequence>
<dbReference type="InterPro" id="IPR010260">
    <property type="entry name" value="AlpA"/>
</dbReference>
<organism evidence="1 2">
    <name type="scientific">Mesorhizobium zhangyense</name>
    <dbReference type="NCBI Taxonomy" id="1776730"/>
    <lineage>
        <taxon>Bacteria</taxon>
        <taxon>Pseudomonadati</taxon>
        <taxon>Pseudomonadota</taxon>
        <taxon>Alphaproteobacteria</taxon>
        <taxon>Hyphomicrobiales</taxon>
        <taxon>Phyllobacteriaceae</taxon>
        <taxon>Mesorhizobium</taxon>
    </lineage>
</organism>
<gene>
    <name evidence="1" type="ORF">G6N74_20665</name>
</gene>
<evidence type="ECO:0000313" key="2">
    <source>
        <dbReference type="Proteomes" id="UP000481252"/>
    </source>
</evidence>
<name>A0A7C9VG21_9HYPH</name>
<keyword evidence="2" id="KW-1185">Reference proteome</keyword>
<accession>A0A7C9VG21</accession>
<reference evidence="1 2" key="1">
    <citation type="submission" date="2020-02" db="EMBL/GenBank/DDBJ databases">
        <title>Genome sequence of the type strain CGMCC 1.15528 of Mesorhizobium zhangyense.</title>
        <authorList>
            <person name="Gao J."/>
            <person name="Sun J."/>
        </authorList>
    </citation>
    <scope>NUCLEOTIDE SEQUENCE [LARGE SCALE GENOMIC DNA]</scope>
    <source>
        <strain evidence="1 2">CGMCC 1.15528</strain>
    </source>
</reference>
<protein>
    <submittedName>
        <fullName evidence="1">AlpA family phage regulatory protein</fullName>
    </submittedName>
</protein>
<dbReference type="Proteomes" id="UP000481252">
    <property type="component" value="Unassembled WGS sequence"/>
</dbReference>
<proteinExistence type="predicted"/>